<dbReference type="PANTHER" id="PTHR42839">
    <property type="entry name" value="ISOCHORISMATE SYNTHASE ENTC"/>
    <property type="match status" value="1"/>
</dbReference>
<dbReference type="PANTHER" id="PTHR42839:SF2">
    <property type="entry name" value="ISOCHORISMATE SYNTHASE ENTC"/>
    <property type="match status" value="1"/>
</dbReference>
<evidence type="ECO:0000256" key="6">
    <source>
        <dbReference type="SAM" id="MobiDB-lite"/>
    </source>
</evidence>
<dbReference type="RefSeq" id="WP_094865417.1">
    <property type="nucleotide sequence ID" value="NZ_NKYE01000019.1"/>
</dbReference>
<dbReference type="InterPro" id="IPR004561">
    <property type="entry name" value="IsoChor_synthase"/>
</dbReference>
<feature type="region of interest" description="Disordered" evidence="6">
    <location>
        <begin position="195"/>
        <end position="223"/>
    </location>
</feature>
<sequence length="384" mass="39822">MTATHGRAATPVELLDGHGPGDFLLATAERTIAAAGARRVLDGAEADTVAAALRESGAPLAVGALPFTPSADGADLAHLVVPESVRTSGPLHPALAGRERRALPEPVATTAVPEPERHMRAVEEAVRALRANRLRKVVLARALDLDFAETVTGRSILANLAADNPAGYTFAAPLPGGRTLVGSTPELLVSRSGDRIRSHPHAGSAPRSADPATDAERGRQLAASVKDQAEHAVLTEMIAETLRPFCRTLDVPATPSLEANPAVWHLTTTITGELADPGITALHLAEALHPTPAICGTPTDAARAAIGELEPFDRGYYAGAVGWVDAAGDGEWAIAIRCAEIAGTRMRLYAGGGIMPGSEAADELAETSAKFRVLLRAMGLDLGL</sequence>
<dbReference type="Gene3D" id="3.60.120.10">
    <property type="entry name" value="Anthranilate synthase"/>
    <property type="match status" value="1"/>
</dbReference>
<dbReference type="InParanoid" id="A0A263CZS5"/>
<reference evidence="8 9" key="1">
    <citation type="submission" date="2017-07" db="EMBL/GenBank/DDBJ databases">
        <title>Amycolatopsis antarcticus sp. nov., isolated from the surface of an Antarcticus brown macroalga.</title>
        <authorList>
            <person name="Wang J."/>
            <person name="Leiva S."/>
            <person name="Huang J."/>
            <person name="Huang Y."/>
        </authorList>
    </citation>
    <scope>NUCLEOTIDE SEQUENCE [LARGE SCALE GENOMIC DNA]</scope>
    <source>
        <strain evidence="8 9">AU-G6</strain>
    </source>
</reference>
<dbReference type="FunCoup" id="A0A263CZS5">
    <property type="interactions" value="23"/>
</dbReference>
<evidence type="ECO:0000256" key="3">
    <source>
        <dbReference type="ARBA" id="ARBA00012824"/>
    </source>
</evidence>
<keyword evidence="9" id="KW-1185">Reference proteome</keyword>
<gene>
    <name evidence="8" type="ORF">CFN78_24705</name>
</gene>
<dbReference type="OrthoDB" id="9806579at2"/>
<comment type="caution">
    <text evidence="8">The sequence shown here is derived from an EMBL/GenBank/DDBJ whole genome shotgun (WGS) entry which is preliminary data.</text>
</comment>
<evidence type="ECO:0000259" key="7">
    <source>
        <dbReference type="Pfam" id="PF00425"/>
    </source>
</evidence>
<dbReference type="InterPro" id="IPR005801">
    <property type="entry name" value="ADC_synthase"/>
</dbReference>
<comment type="similarity">
    <text evidence="2">Belongs to the isochorismate synthase family.</text>
</comment>
<dbReference type="SUPFAM" id="SSF56322">
    <property type="entry name" value="ADC synthase"/>
    <property type="match status" value="1"/>
</dbReference>
<dbReference type="GO" id="GO:0009697">
    <property type="term" value="P:salicylic acid biosynthetic process"/>
    <property type="evidence" value="ECO:0007669"/>
    <property type="project" value="TreeGrafter"/>
</dbReference>
<dbReference type="EC" id="5.4.4.2" evidence="3"/>
<keyword evidence="4" id="KW-0413">Isomerase</keyword>
<comment type="catalytic activity">
    <reaction evidence="1">
        <text>chorismate = isochorismate</text>
        <dbReference type="Rhea" id="RHEA:18985"/>
        <dbReference type="ChEBI" id="CHEBI:29748"/>
        <dbReference type="ChEBI" id="CHEBI:29780"/>
        <dbReference type="EC" id="5.4.4.2"/>
    </reaction>
</comment>
<dbReference type="PRINTS" id="PR00095">
    <property type="entry name" value="ANTSNTHASEI"/>
</dbReference>
<feature type="domain" description="Chorismate-utilising enzyme C-terminal" evidence="7">
    <location>
        <begin position="116"/>
        <end position="370"/>
    </location>
</feature>
<dbReference type="GO" id="GO:0008909">
    <property type="term" value="F:isochorismate synthase activity"/>
    <property type="evidence" value="ECO:0007669"/>
    <property type="project" value="UniProtKB-EC"/>
</dbReference>
<protein>
    <recommendedName>
        <fullName evidence="3">isochorismate synthase</fullName>
        <ecNumber evidence="3">5.4.4.2</ecNumber>
    </recommendedName>
    <alternativeName>
        <fullName evidence="5">Isochorismate mutase</fullName>
    </alternativeName>
</protein>
<name>A0A263CZS5_9PSEU</name>
<evidence type="ECO:0000313" key="9">
    <source>
        <dbReference type="Proteomes" id="UP000242444"/>
    </source>
</evidence>
<proteinExistence type="inferred from homology"/>
<evidence type="ECO:0000256" key="4">
    <source>
        <dbReference type="ARBA" id="ARBA00023235"/>
    </source>
</evidence>
<evidence type="ECO:0000256" key="5">
    <source>
        <dbReference type="ARBA" id="ARBA00041564"/>
    </source>
</evidence>
<dbReference type="Proteomes" id="UP000242444">
    <property type="component" value="Unassembled WGS sequence"/>
</dbReference>
<dbReference type="InterPro" id="IPR019999">
    <property type="entry name" value="Anth_synth_I-like"/>
</dbReference>
<dbReference type="NCBIfam" id="TIGR00543">
    <property type="entry name" value="isochor_syn"/>
    <property type="match status" value="1"/>
</dbReference>
<organism evidence="8 9">
    <name type="scientific">Amycolatopsis antarctica</name>
    <dbReference type="NCBI Taxonomy" id="1854586"/>
    <lineage>
        <taxon>Bacteria</taxon>
        <taxon>Bacillati</taxon>
        <taxon>Actinomycetota</taxon>
        <taxon>Actinomycetes</taxon>
        <taxon>Pseudonocardiales</taxon>
        <taxon>Pseudonocardiaceae</taxon>
        <taxon>Amycolatopsis</taxon>
    </lineage>
</organism>
<dbReference type="EMBL" id="NKYE01000019">
    <property type="protein sequence ID" value="OZM70605.1"/>
    <property type="molecule type" value="Genomic_DNA"/>
</dbReference>
<dbReference type="Pfam" id="PF00425">
    <property type="entry name" value="Chorismate_bind"/>
    <property type="match status" value="1"/>
</dbReference>
<accession>A0A263CZS5</accession>
<dbReference type="InterPro" id="IPR015890">
    <property type="entry name" value="Chorismate_C"/>
</dbReference>
<evidence type="ECO:0000256" key="1">
    <source>
        <dbReference type="ARBA" id="ARBA00000799"/>
    </source>
</evidence>
<evidence type="ECO:0000313" key="8">
    <source>
        <dbReference type="EMBL" id="OZM70605.1"/>
    </source>
</evidence>
<evidence type="ECO:0000256" key="2">
    <source>
        <dbReference type="ARBA" id="ARBA00005297"/>
    </source>
</evidence>
<dbReference type="AlphaFoldDB" id="A0A263CZS5"/>